<dbReference type="Proteomes" id="UP001228113">
    <property type="component" value="Chromosome"/>
</dbReference>
<keyword evidence="1" id="KW-0732">Signal</keyword>
<proteinExistence type="predicted"/>
<gene>
    <name evidence="2" type="ORF">METESE_25590</name>
</gene>
<feature type="signal peptide" evidence="1">
    <location>
        <begin position="1"/>
        <end position="20"/>
    </location>
</feature>
<feature type="chain" id="PRO_5041233471" description="Outer membrane protein beta-barrel domain-containing protein" evidence="1">
    <location>
        <begin position="21"/>
        <end position="249"/>
    </location>
</feature>
<name>A0AA48KCY1_9BACT</name>
<evidence type="ECO:0000256" key="1">
    <source>
        <dbReference type="SAM" id="SignalP"/>
    </source>
</evidence>
<organism evidence="2 3">
    <name type="scientific">Mesoterricola sediminis</name>
    <dbReference type="NCBI Taxonomy" id="2927980"/>
    <lineage>
        <taxon>Bacteria</taxon>
        <taxon>Pseudomonadati</taxon>
        <taxon>Acidobacteriota</taxon>
        <taxon>Holophagae</taxon>
        <taxon>Holophagales</taxon>
        <taxon>Holophagaceae</taxon>
        <taxon>Mesoterricola</taxon>
    </lineage>
</organism>
<accession>A0AA48KCY1</accession>
<dbReference type="RefSeq" id="WP_316410353.1">
    <property type="nucleotide sequence ID" value="NZ_AP027081.1"/>
</dbReference>
<reference evidence="2" key="1">
    <citation type="journal article" date="2023" name="Int. J. Syst. Evol. Microbiol.">
        <title>Mesoterricola silvestris gen. nov., sp. nov., Mesoterricola sediminis sp. nov., Geothrix oryzae sp. nov., Geothrix edaphica sp. nov., Geothrix rubra sp. nov., and Geothrix limicola sp. nov., six novel members of Acidobacteriota isolated from soils.</title>
        <authorList>
            <person name="Itoh H."/>
            <person name="Sugisawa Y."/>
            <person name="Mise K."/>
            <person name="Xu Z."/>
            <person name="Kuniyasu M."/>
            <person name="Ushijima N."/>
            <person name="Kawano K."/>
            <person name="Kobayashi E."/>
            <person name="Shiratori Y."/>
            <person name="Masuda Y."/>
            <person name="Senoo K."/>
        </authorList>
    </citation>
    <scope>NUCLEOTIDE SEQUENCE</scope>
    <source>
        <strain evidence="2">W786</strain>
    </source>
</reference>
<evidence type="ECO:0000313" key="2">
    <source>
        <dbReference type="EMBL" id="BDU77601.1"/>
    </source>
</evidence>
<keyword evidence="3" id="KW-1185">Reference proteome</keyword>
<dbReference type="AlphaFoldDB" id="A0AA48KCY1"/>
<dbReference type="KEGG" id="msea:METESE_25590"/>
<evidence type="ECO:0008006" key="4">
    <source>
        <dbReference type="Google" id="ProtNLM"/>
    </source>
</evidence>
<protein>
    <recommendedName>
        <fullName evidence="4">Outer membrane protein beta-barrel domain-containing protein</fullName>
    </recommendedName>
</protein>
<sequence length="249" mass="26137">MTHRMITLLGGALLAAGLQAGEAGFGFQVGLYQPSGGVRERFSCGRSGWDLGLALAQPLGARQELRLEVGLAMGSDGRAWRPHALGEAHLAGDRDGAVTLRRYGAGVAFRHYPAGVGTGPFLSVGVGVARLASHHERFVPRSVADCHRDGHQHGRAGAPAPAVVSRQPPHLRPVHRAAPNAWLPAPAVPRRGLCGHRETQALADSRFRPCAHVGAGVVLAPVELGVRLEALSAFGRTLTALTFSVGVRI</sequence>
<evidence type="ECO:0000313" key="3">
    <source>
        <dbReference type="Proteomes" id="UP001228113"/>
    </source>
</evidence>
<dbReference type="EMBL" id="AP027081">
    <property type="protein sequence ID" value="BDU77601.1"/>
    <property type="molecule type" value="Genomic_DNA"/>
</dbReference>